<dbReference type="PANTHER" id="PTHR37984">
    <property type="entry name" value="PROTEIN CBG26694"/>
    <property type="match status" value="1"/>
</dbReference>
<name>A0A1E1WAN9_PECGO</name>
<dbReference type="PANTHER" id="PTHR37984:SF13">
    <property type="entry name" value="RIBONUCLEASE H"/>
    <property type="match status" value="1"/>
</dbReference>
<dbReference type="InterPro" id="IPR050951">
    <property type="entry name" value="Retrovirus_Pol_polyprotein"/>
</dbReference>
<organism evidence="2">
    <name type="scientific">Pectinophora gossypiella</name>
    <name type="common">Cotton pink bollworm</name>
    <name type="synonym">Depressaria gossypiella</name>
    <dbReference type="NCBI Taxonomy" id="13191"/>
    <lineage>
        <taxon>Eukaryota</taxon>
        <taxon>Metazoa</taxon>
        <taxon>Ecdysozoa</taxon>
        <taxon>Arthropoda</taxon>
        <taxon>Hexapoda</taxon>
        <taxon>Insecta</taxon>
        <taxon>Pterygota</taxon>
        <taxon>Neoptera</taxon>
        <taxon>Endopterygota</taxon>
        <taxon>Lepidoptera</taxon>
        <taxon>Glossata</taxon>
        <taxon>Ditrysia</taxon>
        <taxon>Gelechioidea</taxon>
        <taxon>Gelechiidae</taxon>
        <taxon>Apatetrinae</taxon>
        <taxon>Pectinophora</taxon>
    </lineage>
</organism>
<feature type="compositionally biased region" description="Basic and acidic residues" evidence="1">
    <location>
        <begin position="110"/>
        <end position="123"/>
    </location>
</feature>
<feature type="region of interest" description="Disordered" evidence="1">
    <location>
        <begin position="110"/>
        <end position="137"/>
    </location>
</feature>
<sequence>LSLRATPCAGTHQSPAELLMNRKLRTLLDVIHPDHIRHKKTEQQIIKNNQKKNRESDIGHRVMYRNFTNGPKWLPGQILDKTGPSSYKVETEDGSIVNRHIDQLIKIASESRRPQEEKGEISNKNKSSSIEEPDQIIEIPSDDVWAEILGIPRT</sequence>
<dbReference type="AlphaFoldDB" id="A0A1E1WAN9"/>
<proteinExistence type="predicted"/>
<reference evidence="2" key="1">
    <citation type="submission" date="2015-09" db="EMBL/GenBank/DDBJ databases">
        <title>De novo assembly of Pectinophora gossypiella (Pink Bollworm) gut transcriptome.</title>
        <authorList>
            <person name="Tassone E.E."/>
        </authorList>
    </citation>
    <scope>NUCLEOTIDE SEQUENCE</scope>
</reference>
<evidence type="ECO:0000256" key="1">
    <source>
        <dbReference type="SAM" id="MobiDB-lite"/>
    </source>
</evidence>
<dbReference type="EMBL" id="GDQN01007057">
    <property type="protein sequence ID" value="JAT83997.1"/>
    <property type="molecule type" value="Transcribed_RNA"/>
</dbReference>
<evidence type="ECO:0000313" key="2">
    <source>
        <dbReference type="EMBL" id="JAT83997.1"/>
    </source>
</evidence>
<feature type="non-terminal residue" evidence="2">
    <location>
        <position position="1"/>
    </location>
</feature>
<gene>
    <name evidence="2" type="ORF">g.19184</name>
</gene>
<accession>A0A1E1WAN9</accession>
<dbReference type="OrthoDB" id="10058156at2759"/>
<protein>
    <submittedName>
        <fullName evidence="2">Uncharacterized protein</fullName>
    </submittedName>
</protein>